<keyword evidence="1" id="KW-0175">Coiled coil</keyword>
<reference evidence="3 4" key="1">
    <citation type="submission" date="2024-09" db="EMBL/GenBank/DDBJ databases">
        <title>Chromosome-scale assembly of Riccia sorocarpa.</title>
        <authorList>
            <person name="Paukszto L."/>
        </authorList>
    </citation>
    <scope>NUCLEOTIDE SEQUENCE [LARGE SCALE GENOMIC DNA]</scope>
    <source>
        <strain evidence="3">LP-2024</strain>
        <tissue evidence="3">Aerial parts of the thallus</tissue>
    </source>
</reference>
<evidence type="ECO:0000256" key="2">
    <source>
        <dbReference type="SAM" id="MobiDB-lite"/>
    </source>
</evidence>
<feature type="region of interest" description="Disordered" evidence="2">
    <location>
        <begin position="318"/>
        <end position="477"/>
    </location>
</feature>
<comment type="caution">
    <text evidence="3">The sequence shown here is derived from an EMBL/GenBank/DDBJ whole genome shotgun (WGS) entry which is preliminary data.</text>
</comment>
<dbReference type="EMBL" id="JBJQOH010000007">
    <property type="protein sequence ID" value="KAL3681472.1"/>
    <property type="molecule type" value="Genomic_DNA"/>
</dbReference>
<evidence type="ECO:0000313" key="3">
    <source>
        <dbReference type="EMBL" id="KAL3681472.1"/>
    </source>
</evidence>
<feature type="compositionally biased region" description="Basic residues" evidence="2">
    <location>
        <begin position="372"/>
        <end position="381"/>
    </location>
</feature>
<evidence type="ECO:0000256" key="1">
    <source>
        <dbReference type="SAM" id="Coils"/>
    </source>
</evidence>
<sequence length="583" mass="64159">MPSSATFVGKRLPVMRLMEAEFAKQYASAGDQFLKKIAHFVPYSFKDLSEVDLVEFSAMTAMKMLKYITGVQRLCVDPEDVFWYALWNTDADGDRLLIKSCSGTTCIIGWHEVSVAFGASHSESEEFRTITLNTKNFALYRPGEFLMETVETNTQRKLVNGNPYEEITYYKEAAPYGPTYFLMSVIAELFWCNGRSVRFTTPMVYAYMRSLHGHQTNRSKVILHNLKTEIFFLQKRALQPDNSKPIPICWSPVFIRILYAFRETIFAGTELAWADSLVAWVYTSKDGELDLRGILNKFQNPIDDLKAIRDRCMLSDNIPVAEPVNGPEDSNNAADASTRMPARKRPRDNQDVPVALLHAQDQDNLSLERTVRTRVTKRPKTRTSGPHQPTPTAGVRTQDPGLSAPMSSPTGGVRTQNPEPSAPRSSHTTGVRGQNPGPSAPRSSPTARVCTQDPGQPAPRSSPTAGVHGANPGPADPKAAMILAPNGGLHIDDGIFRELGTRLGAMLGPLVSKETEATFGHMIADSKAAASLKTQVVQLRSELQESKRAALDLNDQVAALKADLLLKAHKSDLLAAQQSASSI</sequence>
<feature type="compositionally biased region" description="Polar residues" evidence="2">
    <location>
        <begin position="405"/>
        <end position="432"/>
    </location>
</feature>
<gene>
    <name evidence="3" type="ORF">R1sor_024428</name>
</gene>
<proteinExistence type="predicted"/>
<feature type="coiled-coil region" evidence="1">
    <location>
        <begin position="529"/>
        <end position="563"/>
    </location>
</feature>
<protein>
    <recommendedName>
        <fullName evidence="5">Fungal-type protein kinase domain-containing protein</fullName>
    </recommendedName>
</protein>
<evidence type="ECO:0000313" key="4">
    <source>
        <dbReference type="Proteomes" id="UP001633002"/>
    </source>
</evidence>
<evidence type="ECO:0008006" key="5">
    <source>
        <dbReference type="Google" id="ProtNLM"/>
    </source>
</evidence>
<accession>A0ABD3GTG6</accession>
<dbReference type="AlphaFoldDB" id="A0ABD3GTG6"/>
<name>A0ABD3GTG6_9MARC</name>
<organism evidence="3 4">
    <name type="scientific">Riccia sorocarpa</name>
    <dbReference type="NCBI Taxonomy" id="122646"/>
    <lineage>
        <taxon>Eukaryota</taxon>
        <taxon>Viridiplantae</taxon>
        <taxon>Streptophyta</taxon>
        <taxon>Embryophyta</taxon>
        <taxon>Marchantiophyta</taxon>
        <taxon>Marchantiopsida</taxon>
        <taxon>Marchantiidae</taxon>
        <taxon>Marchantiales</taxon>
        <taxon>Ricciaceae</taxon>
        <taxon>Riccia</taxon>
    </lineage>
</organism>
<keyword evidence="4" id="KW-1185">Reference proteome</keyword>
<dbReference type="Proteomes" id="UP001633002">
    <property type="component" value="Unassembled WGS sequence"/>
</dbReference>